<evidence type="ECO:0000313" key="2">
    <source>
        <dbReference type="Proteomes" id="UP000033618"/>
    </source>
</evidence>
<proteinExistence type="predicted"/>
<organism evidence="1 2">
    <name type="scientific">Robbsia andropogonis</name>
    <dbReference type="NCBI Taxonomy" id="28092"/>
    <lineage>
        <taxon>Bacteria</taxon>
        <taxon>Pseudomonadati</taxon>
        <taxon>Pseudomonadota</taxon>
        <taxon>Betaproteobacteria</taxon>
        <taxon>Burkholderiales</taxon>
        <taxon>Burkholderiaceae</taxon>
        <taxon>Robbsia</taxon>
    </lineage>
</organism>
<sequence length="116" mass="12708">MASGADGSTSVLRPHRLDGTVVLRPAPVLNGTVVRRNRNRNGMGSMAGLGKAPARIHAADLPKAAIRLSGHMVMVMTIVVPLVPRMVEAGREVFFLPQISKRRRKDLQFEPLRVYT</sequence>
<reference evidence="1 2" key="1">
    <citation type="submission" date="2015-03" db="EMBL/GenBank/DDBJ databases">
        <title>Draft Genome Sequence of Burkholderia andropogonis type strain ICMP2807, isolated from Sorghum bicolor.</title>
        <authorList>
            <person name="Lopes-Santos L."/>
            <person name="Castro D.B."/>
            <person name="Ottoboni L.M."/>
            <person name="Park D."/>
            <person name="Weirc B.S."/>
            <person name="Destefano S.A."/>
        </authorList>
    </citation>
    <scope>NUCLEOTIDE SEQUENCE [LARGE SCALE GENOMIC DNA]</scope>
    <source>
        <strain evidence="1 2">ICMP2807</strain>
    </source>
</reference>
<keyword evidence="2" id="KW-1185">Reference proteome</keyword>
<dbReference type="AlphaFoldDB" id="A0A0F5JWC9"/>
<evidence type="ECO:0000313" key="1">
    <source>
        <dbReference type="EMBL" id="KKB62138.1"/>
    </source>
</evidence>
<dbReference type="Proteomes" id="UP000033618">
    <property type="component" value="Unassembled WGS sequence"/>
</dbReference>
<name>A0A0F5JWC9_9BURK</name>
<gene>
    <name evidence="1" type="ORF">WM40_19230</name>
</gene>
<protein>
    <submittedName>
        <fullName evidence="1">Uncharacterized protein</fullName>
    </submittedName>
</protein>
<dbReference type="EMBL" id="LAQU01000024">
    <property type="protein sequence ID" value="KKB62138.1"/>
    <property type="molecule type" value="Genomic_DNA"/>
</dbReference>
<comment type="caution">
    <text evidence="1">The sequence shown here is derived from an EMBL/GenBank/DDBJ whole genome shotgun (WGS) entry which is preliminary data.</text>
</comment>
<accession>A0A0F5JWC9</accession>